<dbReference type="EMBL" id="NBSH01000005">
    <property type="protein sequence ID" value="ORX37853.1"/>
    <property type="molecule type" value="Genomic_DNA"/>
</dbReference>
<comment type="caution">
    <text evidence="2">The sequence shown here is derived from an EMBL/GenBank/DDBJ whole genome shotgun (WGS) entry which is preliminary data.</text>
</comment>
<dbReference type="PANTHER" id="PTHR34117">
    <property type="entry name" value="STYLE CELL-CYCLE INHIBITOR 1"/>
    <property type="match status" value="1"/>
</dbReference>
<name>A0A1Y1UIG5_9TREE</name>
<dbReference type="Proteomes" id="UP000193218">
    <property type="component" value="Unassembled WGS sequence"/>
</dbReference>
<feature type="compositionally biased region" description="Low complexity" evidence="1">
    <location>
        <begin position="233"/>
        <end position="243"/>
    </location>
</feature>
<feature type="compositionally biased region" description="Basic and acidic residues" evidence="1">
    <location>
        <begin position="1"/>
        <end position="41"/>
    </location>
</feature>
<dbReference type="RefSeq" id="XP_021871840.1">
    <property type="nucleotide sequence ID" value="XM_022012690.1"/>
</dbReference>
<feature type="region of interest" description="Disordered" evidence="1">
    <location>
        <begin position="228"/>
        <end position="290"/>
    </location>
</feature>
<organism evidence="2 3">
    <name type="scientific">Kockovaella imperatae</name>
    <dbReference type="NCBI Taxonomy" id="4999"/>
    <lineage>
        <taxon>Eukaryota</taxon>
        <taxon>Fungi</taxon>
        <taxon>Dikarya</taxon>
        <taxon>Basidiomycota</taxon>
        <taxon>Agaricomycotina</taxon>
        <taxon>Tremellomycetes</taxon>
        <taxon>Tremellales</taxon>
        <taxon>Cuniculitremaceae</taxon>
        <taxon>Kockovaella</taxon>
    </lineage>
</organism>
<sequence>MRMSHRDRSRSLERLRRDGRDRDRRSSRDERDDVRDRDSRYAESSSSSRYQRLSKDDEYEENSRRALKERPRSYRGSLSPDRRRGGDSRRHNEHREDKDHRKTSHNDRERSRRARDRVYDSDDDELLDLKVLGVETISEEDYFIKSAQFKYWLKDARGRYLDEMSSESAHKYFRRFVRRWNDGALKEKYYRSPEGGSPSINTAYKWSFASESTGQLNGHAAGDMRREYHDLNNNDSDPSDPSLYGPSRPDSLSATSSRPLGPTLPTGADRQLAKEAESEYRKSEYKAKMKQGYERADEMVPKSIGKEGKMAEKRATNAVNREFREKEVGGLEVDEGTLMGGGDSSFAAALRARDAAKNRREDKRAMDLADRRAAADERLAERRAKESATMDMFKALAKQRFG</sequence>
<dbReference type="GeneID" id="33554498"/>
<feature type="compositionally biased region" description="Low complexity" evidence="1">
    <location>
        <begin position="42"/>
        <end position="51"/>
    </location>
</feature>
<dbReference type="STRING" id="4999.A0A1Y1UIG5"/>
<evidence type="ECO:0000313" key="2">
    <source>
        <dbReference type="EMBL" id="ORX37853.1"/>
    </source>
</evidence>
<dbReference type="InterPro" id="IPR044688">
    <property type="entry name" value="SCI-1-like"/>
</dbReference>
<reference evidence="2 3" key="1">
    <citation type="submission" date="2017-03" db="EMBL/GenBank/DDBJ databases">
        <title>Widespread Adenine N6-methylation of Active Genes in Fungi.</title>
        <authorList>
            <consortium name="DOE Joint Genome Institute"/>
            <person name="Mondo S.J."/>
            <person name="Dannebaum R.O."/>
            <person name="Kuo R.C."/>
            <person name="Louie K.B."/>
            <person name="Bewick A.J."/>
            <person name="Labutti K."/>
            <person name="Haridas S."/>
            <person name="Kuo A."/>
            <person name="Salamov A."/>
            <person name="Ahrendt S.R."/>
            <person name="Lau R."/>
            <person name="Bowen B.P."/>
            <person name="Lipzen A."/>
            <person name="Sullivan W."/>
            <person name="Andreopoulos W.B."/>
            <person name="Clum A."/>
            <person name="Lindquist E."/>
            <person name="Daum C."/>
            <person name="Northen T.R."/>
            <person name="Ramamoorthy G."/>
            <person name="Schmitz R.J."/>
            <person name="Gryganskyi A."/>
            <person name="Culley D."/>
            <person name="Magnuson J."/>
            <person name="James T.Y."/>
            <person name="O'Malley M.A."/>
            <person name="Stajich J.E."/>
            <person name="Spatafora J.W."/>
            <person name="Visel A."/>
            <person name="Grigoriev I.V."/>
        </authorList>
    </citation>
    <scope>NUCLEOTIDE SEQUENCE [LARGE SCALE GENOMIC DNA]</scope>
    <source>
        <strain evidence="2 3">NRRL Y-17943</strain>
    </source>
</reference>
<feature type="region of interest" description="Disordered" evidence="1">
    <location>
        <begin position="1"/>
        <end position="117"/>
    </location>
</feature>
<evidence type="ECO:0000313" key="3">
    <source>
        <dbReference type="Proteomes" id="UP000193218"/>
    </source>
</evidence>
<feature type="compositionally biased region" description="Basic and acidic residues" evidence="1">
    <location>
        <begin position="271"/>
        <end position="290"/>
    </location>
</feature>
<evidence type="ECO:0000256" key="1">
    <source>
        <dbReference type="SAM" id="MobiDB-lite"/>
    </source>
</evidence>
<dbReference type="OrthoDB" id="2139939at2759"/>
<feature type="compositionally biased region" description="Basic and acidic residues" evidence="1">
    <location>
        <begin position="53"/>
        <end position="72"/>
    </location>
</feature>
<feature type="compositionally biased region" description="Basic and acidic residues" evidence="1">
    <location>
        <begin position="80"/>
        <end position="117"/>
    </location>
</feature>
<gene>
    <name evidence="2" type="ORF">BD324DRAFT_402906</name>
</gene>
<accession>A0A1Y1UIG5</accession>
<dbReference type="PANTHER" id="PTHR34117:SF1">
    <property type="entry name" value="STYLE CELL-CYCLE INHIBITOR 1"/>
    <property type="match status" value="1"/>
</dbReference>
<protein>
    <submittedName>
        <fullName evidence="2">Uncharacterized protein</fullName>
    </submittedName>
</protein>
<dbReference type="AlphaFoldDB" id="A0A1Y1UIG5"/>
<proteinExistence type="predicted"/>
<dbReference type="InParanoid" id="A0A1Y1UIG5"/>
<keyword evidence="3" id="KW-1185">Reference proteome</keyword>